<evidence type="ECO:0000256" key="1">
    <source>
        <dbReference type="SAM" id="MobiDB-lite"/>
    </source>
</evidence>
<feature type="region of interest" description="Disordered" evidence="1">
    <location>
        <begin position="1"/>
        <end position="31"/>
    </location>
</feature>
<dbReference type="AlphaFoldDB" id="A0A8T4GSX3"/>
<reference evidence="2" key="1">
    <citation type="submission" date="2021-03" db="EMBL/GenBank/DDBJ databases">
        <title>Genomic Encyclopedia of Type Strains, Phase IV (KMG-IV): sequencing the most valuable type-strain genomes for metagenomic binning, comparative biology and taxonomic classification.</title>
        <authorList>
            <person name="Goeker M."/>
        </authorList>
    </citation>
    <scope>NUCLEOTIDE SEQUENCE</scope>
    <source>
        <strain evidence="2">DSM 26232</strain>
    </source>
</reference>
<comment type="caution">
    <text evidence="2">The sequence shown here is derived from an EMBL/GenBank/DDBJ whole genome shotgun (WGS) entry which is preliminary data.</text>
</comment>
<organism evidence="2 3">
    <name type="scientific">Halolamina salifodinae</name>
    <dbReference type="NCBI Taxonomy" id="1202767"/>
    <lineage>
        <taxon>Archaea</taxon>
        <taxon>Methanobacteriati</taxon>
        <taxon>Methanobacteriota</taxon>
        <taxon>Stenosarchaea group</taxon>
        <taxon>Halobacteria</taxon>
        <taxon>Halobacteriales</taxon>
        <taxon>Haloferacaceae</taxon>
    </lineage>
</organism>
<sequence length="31" mass="3129">MGLNVGARGQKQFGADAGAGDLCPETAHEEV</sequence>
<evidence type="ECO:0000313" key="2">
    <source>
        <dbReference type="EMBL" id="MBP1985979.1"/>
    </source>
</evidence>
<dbReference type="Proteomes" id="UP000823736">
    <property type="component" value="Unassembled WGS sequence"/>
</dbReference>
<dbReference type="EMBL" id="JAGGLC010000001">
    <property type="protein sequence ID" value="MBP1985979.1"/>
    <property type="molecule type" value="Genomic_DNA"/>
</dbReference>
<accession>A0A8T4GSX3</accession>
<protein>
    <submittedName>
        <fullName evidence="2">Uncharacterized protein</fullName>
    </submittedName>
</protein>
<keyword evidence="3" id="KW-1185">Reference proteome</keyword>
<gene>
    <name evidence="2" type="ORF">J2753_000452</name>
</gene>
<name>A0A8T4GSX3_9EURY</name>
<evidence type="ECO:0000313" key="3">
    <source>
        <dbReference type="Proteomes" id="UP000823736"/>
    </source>
</evidence>
<proteinExistence type="predicted"/>